<sequence length="186" mass="21188">MDERRSPGKDDDFRLGKFALLDQTRYDLSPEVTILGCTLYSQVLPSQEDRVSFGLNDFYHIDDWTIEACCAAHKADLEWLNAQVTEMSSREPGRKIVIFTHHSPSTADGTFDPAHTGSPVSSGFSTDLSKEECWVNPSVKFWAFGHTHYNCDFEDAATKKRLVSNQRGYYFSQANVFDPDRVYELK</sequence>
<dbReference type="GeneID" id="19191545"/>
<reference evidence="1 2" key="1">
    <citation type="submission" date="2013-03" db="EMBL/GenBank/DDBJ databases">
        <title>The Genome Sequence of Cladophialophora psammophila CBS 110553.</title>
        <authorList>
            <consortium name="The Broad Institute Genomics Platform"/>
            <person name="Cuomo C."/>
            <person name="de Hoog S."/>
            <person name="Gorbushina A."/>
            <person name="Walker B."/>
            <person name="Young S.K."/>
            <person name="Zeng Q."/>
            <person name="Gargeya S."/>
            <person name="Fitzgerald M."/>
            <person name="Haas B."/>
            <person name="Abouelleil A."/>
            <person name="Allen A.W."/>
            <person name="Alvarado L."/>
            <person name="Arachchi H.M."/>
            <person name="Berlin A.M."/>
            <person name="Chapman S.B."/>
            <person name="Gainer-Dewar J."/>
            <person name="Goldberg J."/>
            <person name="Griggs A."/>
            <person name="Gujja S."/>
            <person name="Hansen M."/>
            <person name="Howarth C."/>
            <person name="Imamovic A."/>
            <person name="Ireland A."/>
            <person name="Larimer J."/>
            <person name="McCowan C."/>
            <person name="Murphy C."/>
            <person name="Pearson M."/>
            <person name="Poon T.W."/>
            <person name="Priest M."/>
            <person name="Roberts A."/>
            <person name="Saif S."/>
            <person name="Shea T."/>
            <person name="Sisk P."/>
            <person name="Sykes S."/>
            <person name="Wortman J."/>
            <person name="Nusbaum C."/>
            <person name="Birren B."/>
        </authorList>
    </citation>
    <scope>NUCLEOTIDE SEQUENCE [LARGE SCALE GENOMIC DNA]</scope>
    <source>
        <strain evidence="1 2">CBS 110553</strain>
    </source>
</reference>
<accession>W9WYM6</accession>
<dbReference type="RefSeq" id="XP_007745618.1">
    <property type="nucleotide sequence ID" value="XM_007747428.1"/>
</dbReference>
<organism evidence="1 2">
    <name type="scientific">Cladophialophora psammophila CBS 110553</name>
    <dbReference type="NCBI Taxonomy" id="1182543"/>
    <lineage>
        <taxon>Eukaryota</taxon>
        <taxon>Fungi</taxon>
        <taxon>Dikarya</taxon>
        <taxon>Ascomycota</taxon>
        <taxon>Pezizomycotina</taxon>
        <taxon>Eurotiomycetes</taxon>
        <taxon>Chaetothyriomycetidae</taxon>
        <taxon>Chaetothyriales</taxon>
        <taxon>Herpotrichiellaceae</taxon>
        <taxon>Cladophialophora</taxon>
    </lineage>
</organism>
<dbReference type="Proteomes" id="UP000019471">
    <property type="component" value="Unassembled WGS sequence"/>
</dbReference>
<dbReference type="eggNOG" id="ENOG502RZN8">
    <property type="taxonomic scope" value="Eukaryota"/>
</dbReference>
<comment type="caution">
    <text evidence="1">The sequence shown here is derived from an EMBL/GenBank/DDBJ whole genome shotgun (WGS) entry which is preliminary data.</text>
</comment>
<dbReference type="HOGENOM" id="CLU_060372_0_1_1"/>
<gene>
    <name evidence="1" type="ORF">A1O5_06837</name>
</gene>
<proteinExistence type="predicted"/>
<dbReference type="PANTHER" id="PTHR37844">
    <property type="entry name" value="SER/THR PROTEIN PHOSPHATASE SUPERFAMILY (AFU_ORTHOLOGUE AFUA_1G14840)"/>
    <property type="match status" value="1"/>
</dbReference>
<name>W9WYM6_9EURO</name>
<keyword evidence="2" id="KW-1185">Reference proteome</keyword>
<evidence type="ECO:0000313" key="2">
    <source>
        <dbReference type="Proteomes" id="UP000019471"/>
    </source>
</evidence>
<dbReference type="EMBL" id="AMGX01000010">
    <property type="protein sequence ID" value="EXJ69766.1"/>
    <property type="molecule type" value="Genomic_DNA"/>
</dbReference>
<dbReference type="SUPFAM" id="SSF56300">
    <property type="entry name" value="Metallo-dependent phosphatases"/>
    <property type="match status" value="1"/>
</dbReference>
<evidence type="ECO:0008006" key="3">
    <source>
        <dbReference type="Google" id="ProtNLM"/>
    </source>
</evidence>
<dbReference type="AlphaFoldDB" id="W9WYM6"/>
<evidence type="ECO:0000313" key="1">
    <source>
        <dbReference type="EMBL" id="EXJ69766.1"/>
    </source>
</evidence>
<dbReference type="OrthoDB" id="550558at2759"/>
<dbReference type="InterPro" id="IPR029052">
    <property type="entry name" value="Metallo-depent_PP-like"/>
</dbReference>
<dbReference type="PANTHER" id="PTHR37844:SF2">
    <property type="entry name" value="SER_THR PROTEIN PHOSPHATASE SUPERFAMILY (AFU_ORTHOLOGUE AFUA_1G14840)"/>
    <property type="match status" value="1"/>
</dbReference>
<protein>
    <recommendedName>
        <fullName evidence="3">Calcineurin-like phosphoesterase domain-containing protein</fullName>
    </recommendedName>
</protein>